<organism evidence="6 7">
    <name type="scientific">Vanilla planifolia</name>
    <name type="common">Vanilla</name>
    <dbReference type="NCBI Taxonomy" id="51239"/>
    <lineage>
        <taxon>Eukaryota</taxon>
        <taxon>Viridiplantae</taxon>
        <taxon>Streptophyta</taxon>
        <taxon>Embryophyta</taxon>
        <taxon>Tracheophyta</taxon>
        <taxon>Spermatophyta</taxon>
        <taxon>Magnoliopsida</taxon>
        <taxon>Liliopsida</taxon>
        <taxon>Asparagales</taxon>
        <taxon>Orchidaceae</taxon>
        <taxon>Vanilloideae</taxon>
        <taxon>Vanilleae</taxon>
        <taxon>Vanilla</taxon>
    </lineage>
</organism>
<dbReference type="Pfam" id="PF00010">
    <property type="entry name" value="HLH"/>
    <property type="match status" value="1"/>
</dbReference>
<dbReference type="SUPFAM" id="SSF47459">
    <property type="entry name" value="HLH, helix-loop-helix DNA-binding domain"/>
    <property type="match status" value="1"/>
</dbReference>
<proteinExistence type="inferred from homology"/>
<protein>
    <recommendedName>
        <fullName evidence="5">BHLH domain-containing protein</fullName>
    </recommendedName>
</protein>
<feature type="compositionally biased region" description="Polar residues" evidence="4">
    <location>
        <begin position="314"/>
        <end position="324"/>
    </location>
</feature>
<sequence>MESASIFNNGFENEDGDEEHEKEEGSLLEELTVMVNGRSSEQKASTPRSKHSVTEQRRRSKINDRLEILKRLLPNGDQKRDKASFLLEVIDYIQILQEKVHKYESIYPGWGDESNKFMPWVKVYFRSSWKNARSSHPGSGIAMTDPHTFNSGSSSPLLTSDDSIPVGTSILLGAQKPTESVLIAGASYAASEDPSGLINMVSSGPCSLQPNLQLSVERDTSVQQSLQRLIPEADNVVSQSEWLRTSIPAADCNVRNNLLDESEDLTIDESTISASTSYSQGLLNLLRQALHNSGIELSQTSISVHVNLRRRTSGSRVNASTSMATPKDLDEPMSTNLGMARARLGSGNDESEHAAKRHKADNMTFS</sequence>
<dbReference type="AlphaFoldDB" id="A0A835UV00"/>
<accession>A0A835UV00</accession>
<comment type="similarity">
    <text evidence="1">Belongs to the bHLH protein family.</text>
</comment>
<dbReference type="GO" id="GO:0006351">
    <property type="term" value="P:DNA-templated transcription"/>
    <property type="evidence" value="ECO:0007669"/>
    <property type="project" value="InterPro"/>
</dbReference>
<evidence type="ECO:0000259" key="5">
    <source>
        <dbReference type="PROSITE" id="PS50888"/>
    </source>
</evidence>
<name>A0A835UV00_VANPL</name>
<dbReference type="Gene3D" id="4.10.280.10">
    <property type="entry name" value="Helix-loop-helix DNA-binding domain"/>
    <property type="match status" value="1"/>
</dbReference>
<dbReference type="OrthoDB" id="201635at2759"/>
<feature type="domain" description="BHLH" evidence="5">
    <location>
        <begin position="46"/>
        <end position="96"/>
    </location>
</feature>
<dbReference type="PANTHER" id="PTHR46412:SF6">
    <property type="entry name" value="TRANSCRIPTION FACTOR BIM2"/>
    <property type="match status" value="1"/>
</dbReference>
<feature type="region of interest" description="Disordered" evidence="4">
    <location>
        <begin position="1"/>
        <end position="59"/>
    </location>
</feature>
<reference evidence="6 7" key="1">
    <citation type="journal article" date="2020" name="Nat. Food">
        <title>A phased Vanilla planifolia genome enables genetic improvement of flavour and production.</title>
        <authorList>
            <person name="Hasing T."/>
            <person name="Tang H."/>
            <person name="Brym M."/>
            <person name="Khazi F."/>
            <person name="Huang T."/>
            <person name="Chambers A.H."/>
        </authorList>
    </citation>
    <scope>NUCLEOTIDE SEQUENCE [LARGE SCALE GENOMIC DNA]</scope>
    <source>
        <tissue evidence="6">Leaf</tissue>
    </source>
</reference>
<dbReference type="InterPro" id="IPR044295">
    <property type="entry name" value="BIM1/2/3"/>
</dbReference>
<evidence type="ECO:0000256" key="2">
    <source>
        <dbReference type="ARBA" id="ARBA00023015"/>
    </source>
</evidence>
<dbReference type="SMART" id="SM00353">
    <property type="entry name" value="HLH"/>
    <property type="match status" value="1"/>
</dbReference>
<dbReference type="InterPro" id="IPR011598">
    <property type="entry name" value="bHLH_dom"/>
</dbReference>
<dbReference type="PANTHER" id="PTHR46412">
    <property type="entry name" value="BES1-INTERACTING MYC-LIKE PROTEIN"/>
    <property type="match status" value="1"/>
</dbReference>
<evidence type="ECO:0000313" key="6">
    <source>
        <dbReference type="EMBL" id="KAG0473470.1"/>
    </source>
</evidence>
<feature type="region of interest" description="Disordered" evidence="4">
    <location>
        <begin position="311"/>
        <end position="366"/>
    </location>
</feature>
<keyword evidence="3" id="KW-0804">Transcription</keyword>
<dbReference type="GO" id="GO:0003700">
    <property type="term" value="F:DNA-binding transcription factor activity"/>
    <property type="evidence" value="ECO:0007669"/>
    <property type="project" value="InterPro"/>
</dbReference>
<dbReference type="PROSITE" id="PS50888">
    <property type="entry name" value="BHLH"/>
    <property type="match status" value="1"/>
</dbReference>
<gene>
    <name evidence="6" type="ORF">HPP92_015327</name>
</gene>
<evidence type="ECO:0000313" key="7">
    <source>
        <dbReference type="Proteomes" id="UP000636800"/>
    </source>
</evidence>
<evidence type="ECO:0000256" key="3">
    <source>
        <dbReference type="ARBA" id="ARBA00023163"/>
    </source>
</evidence>
<keyword evidence="7" id="KW-1185">Reference proteome</keyword>
<dbReference type="EMBL" id="JADCNL010000007">
    <property type="protein sequence ID" value="KAG0473470.1"/>
    <property type="molecule type" value="Genomic_DNA"/>
</dbReference>
<evidence type="ECO:0000256" key="1">
    <source>
        <dbReference type="ARBA" id="ARBA00005510"/>
    </source>
</evidence>
<dbReference type="GO" id="GO:0046983">
    <property type="term" value="F:protein dimerization activity"/>
    <property type="evidence" value="ECO:0007669"/>
    <property type="project" value="InterPro"/>
</dbReference>
<comment type="caution">
    <text evidence="6">The sequence shown here is derived from an EMBL/GenBank/DDBJ whole genome shotgun (WGS) entry which is preliminary data.</text>
</comment>
<dbReference type="Proteomes" id="UP000636800">
    <property type="component" value="Chromosome 7"/>
</dbReference>
<keyword evidence="2" id="KW-0805">Transcription regulation</keyword>
<evidence type="ECO:0000256" key="4">
    <source>
        <dbReference type="SAM" id="MobiDB-lite"/>
    </source>
</evidence>
<dbReference type="InterPro" id="IPR036638">
    <property type="entry name" value="HLH_DNA-bd_sf"/>
</dbReference>
<dbReference type="CDD" id="cd11453">
    <property type="entry name" value="bHLH_AtBIM_like"/>
    <property type="match status" value="1"/>
</dbReference>
<feature type="compositionally biased region" description="Polar residues" evidence="4">
    <location>
        <begin position="37"/>
        <end position="47"/>
    </location>
</feature>
<feature type="compositionally biased region" description="Acidic residues" evidence="4">
    <location>
        <begin position="12"/>
        <end position="21"/>
    </location>
</feature>